<evidence type="ECO:0000256" key="1">
    <source>
        <dbReference type="SAM" id="Phobius"/>
    </source>
</evidence>
<evidence type="ECO:0000313" key="2">
    <source>
        <dbReference type="EMBL" id="WAM31814.1"/>
    </source>
</evidence>
<sequence length="260" mass="30234">MSKILVKGVKNPIYNRLRIKSYLVNFKVLIVVVTIIIAFLLINYATDWVNRIGLDVDEKTRSFINTLAFSLSLDILSPCSIDDTILGYPITEAIFTPIIYMVTWFKGDSKEKIEYFSRNKSVIELLLSKLQYVLMDNSPEENFMNWVKSKDIDLKKYEKEDILTFYWAFHFLDVNVIVVIFSTVVLIGCIGAPVSVLVFTLIFSISTLIEDIRDLVFKRREAILRGEEGIEDEDERKIYEKIKEEIKIAIYKEEEARNQS</sequence>
<protein>
    <submittedName>
        <fullName evidence="2">Uncharacterized protein</fullName>
    </submittedName>
</protein>
<organism evidence="2 3">
    <name type="scientific">Caldicellulosiruptor naganoensis</name>
    <dbReference type="NCBI Taxonomy" id="29324"/>
    <lineage>
        <taxon>Bacteria</taxon>
        <taxon>Bacillati</taxon>
        <taxon>Bacillota</taxon>
        <taxon>Bacillota incertae sedis</taxon>
        <taxon>Caldicellulosiruptorales</taxon>
        <taxon>Caldicellulosiruptoraceae</taxon>
        <taxon>Caldicellulosiruptor</taxon>
    </lineage>
</organism>
<feature type="transmembrane region" description="Helical" evidence="1">
    <location>
        <begin position="21"/>
        <end position="42"/>
    </location>
</feature>
<gene>
    <name evidence="2" type="ORF">OTJ99_000276</name>
</gene>
<feature type="transmembrane region" description="Helical" evidence="1">
    <location>
        <begin position="165"/>
        <end position="184"/>
    </location>
</feature>
<dbReference type="EMBL" id="CP113864">
    <property type="protein sequence ID" value="WAM31814.1"/>
    <property type="molecule type" value="Genomic_DNA"/>
</dbReference>
<dbReference type="RefSeq" id="WP_269015409.1">
    <property type="nucleotide sequence ID" value="NZ_CP113864.1"/>
</dbReference>
<feature type="transmembrane region" description="Helical" evidence="1">
    <location>
        <begin position="190"/>
        <end position="209"/>
    </location>
</feature>
<proteinExistence type="predicted"/>
<keyword evidence="3" id="KW-1185">Reference proteome</keyword>
<name>A0ABY7BGV0_9FIRM</name>
<reference evidence="2" key="1">
    <citation type="submission" date="2022-12" db="EMBL/GenBank/DDBJ databases">
        <authorList>
            <person name="Bing R.G."/>
            <person name="Willard D.J."/>
            <person name="Manesh M.J.H."/>
            <person name="Laemthong T."/>
            <person name="Crosby J.R."/>
            <person name="Kelly R.M."/>
        </authorList>
    </citation>
    <scope>NUCLEOTIDE SEQUENCE</scope>
    <source>
        <strain evidence="2">DSM 8991</strain>
    </source>
</reference>
<dbReference type="Proteomes" id="UP001164745">
    <property type="component" value="Chromosome"/>
</dbReference>
<keyword evidence="1" id="KW-0472">Membrane</keyword>
<accession>A0ABY7BGV0</accession>
<keyword evidence="1" id="KW-0812">Transmembrane</keyword>
<evidence type="ECO:0000313" key="3">
    <source>
        <dbReference type="Proteomes" id="UP001164745"/>
    </source>
</evidence>
<keyword evidence="1" id="KW-1133">Transmembrane helix</keyword>
<feature type="transmembrane region" description="Helical" evidence="1">
    <location>
        <begin position="85"/>
        <end position="105"/>
    </location>
</feature>